<evidence type="ECO:0000313" key="1">
    <source>
        <dbReference type="EMBL" id="GBM60702.1"/>
    </source>
</evidence>
<protein>
    <submittedName>
        <fullName evidence="1">Uncharacterized protein</fullName>
    </submittedName>
</protein>
<accession>A0A4Y2H329</accession>
<keyword evidence="2" id="KW-1185">Reference proteome</keyword>
<gene>
    <name evidence="1" type="ORF">AVEN_43048_1</name>
</gene>
<dbReference type="EMBL" id="BGPR01001735">
    <property type="protein sequence ID" value="GBM60702.1"/>
    <property type="molecule type" value="Genomic_DNA"/>
</dbReference>
<reference evidence="1 2" key="1">
    <citation type="journal article" date="2019" name="Sci. Rep.">
        <title>Orb-weaving spider Araneus ventricosus genome elucidates the spidroin gene catalogue.</title>
        <authorList>
            <person name="Kono N."/>
            <person name="Nakamura H."/>
            <person name="Ohtoshi R."/>
            <person name="Moran D.A.P."/>
            <person name="Shinohara A."/>
            <person name="Yoshida Y."/>
            <person name="Fujiwara M."/>
            <person name="Mori M."/>
            <person name="Tomita M."/>
            <person name="Arakawa K."/>
        </authorList>
    </citation>
    <scope>NUCLEOTIDE SEQUENCE [LARGE SCALE GENOMIC DNA]</scope>
</reference>
<dbReference type="AlphaFoldDB" id="A0A4Y2H329"/>
<sequence>MLWRVTGPLPDSTKDPPRMFALCAFNPLELCFFKGVKAFTKECRFTSLDHNSKLRGLFLSIPRVSAKRDSIKATPNLVRLEKLHSESNCNITRAWFGFLSNAPKLGNKLSSISGTRHVLRGILRKNLIPVAI</sequence>
<organism evidence="1 2">
    <name type="scientific">Araneus ventricosus</name>
    <name type="common">Orbweaver spider</name>
    <name type="synonym">Epeira ventricosa</name>
    <dbReference type="NCBI Taxonomy" id="182803"/>
    <lineage>
        <taxon>Eukaryota</taxon>
        <taxon>Metazoa</taxon>
        <taxon>Ecdysozoa</taxon>
        <taxon>Arthropoda</taxon>
        <taxon>Chelicerata</taxon>
        <taxon>Arachnida</taxon>
        <taxon>Araneae</taxon>
        <taxon>Araneomorphae</taxon>
        <taxon>Entelegynae</taxon>
        <taxon>Araneoidea</taxon>
        <taxon>Araneidae</taxon>
        <taxon>Araneus</taxon>
    </lineage>
</organism>
<proteinExistence type="predicted"/>
<comment type="caution">
    <text evidence="1">The sequence shown here is derived from an EMBL/GenBank/DDBJ whole genome shotgun (WGS) entry which is preliminary data.</text>
</comment>
<dbReference type="Proteomes" id="UP000499080">
    <property type="component" value="Unassembled WGS sequence"/>
</dbReference>
<evidence type="ECO:0000313" key="2">
    <source>
        <dbReference type="Proteomes" id="UP000499080"/>
    </source>
</evidence>
<name>A0A4Y2H329_ARAVE</name>